<reference evidence="1" key="1">
    <citation type="journal article" date="2014" name="Front. Microbiol.">
        <title>High frequency of phylogenetically diverse reductive dehalogenase-homologous genes in deep subseafloor sedimentary metagenomes.</title>
        <authorList>
            <person name="Kawai M."/>
            <person name="Futagami T."/>
            <person name="Toyoda A."/>
            <person name="Takaki Y."/>
            <person name="Nishi S."/>
            <person name="Hori S."/>
            <person name="Arai W."/>
            <person name="Tsubouchi T."/>
            <person name="Morono Y."/>
            <person name="Uchiyama I."/>
            <person name="Ito T."/>
            <person name="Fujiyama A."/>
            <person name="Inagaki F."/>
            <person name="Takami H."/>
        </authorList>
    </citation>
    <scope>NUCLEOTIDE SEQUENCE</scope>
    <source>
        <strain evidence="1">Expedition CK06-06</strain>
    </source>
</reference>
<feature type="non-terminal residue" evidence="1">
    <location>
        <position position="1"/>
    </location>
</feature>
<dbReference type="EMBL" id="BARV01012881">
    <property type="protein sequence ID" value="GAI09055.1"/>
    <property type="molecule type" value="Genomic_DNA"/>
</dbReference>
<protein>
    <submittedName>
        <fullName evidence="1">Uncharacterized protein</fullName>
    </submittedName>
</protein>
<name>X1M326_9ZZZZ</name>
<comment type="caution">
    <text evidence="1">The sequence shown here is derived from an EMBL/GenBank/DDBJ whole genome shotgun (WGS) entry which is preliminary data.</text>
</comment>
<gene>
    <name evidence="1" type="ORF">S06H3_23620</name>
</gene>
<organism evidence="1">
    <name type="scientific">marine sediment metagenome</name>
    <dbReference type="NCBI Taxonomy" id="412755"/>
    <lineage>
        <taxon>unclassified sequences</taxon>
        <taxon>metagenomes</taxon>
        <taxon>ecological metagenomes</taxon>
    </lineage>
</organism>
<dbReference type="AlphaFoldDB" id="X1M326"/>
<proteinExistence type="predicted"/>
<evidence type="ECO:0000313" key="1">
    <source>
        <dbReference type="EMBL" id="GAI09055.1"/>
    </source>
</evidence>
<sequence length="30" mass="3371">GIKVALCLKALKAVIPEETWADEWEKKMVA</sequence>
<accession>X1M326</accession>